<dbReference type="VEuPathDB" id="TriTrypDB:C4B63_44g236"/>
<evidence type="ECO:0000313" key="3">
    <source>
        <dbReference type="Proteomes" id="UP000246078"/>
    </source>
</evidence>
<dbReference type="AlphaFoldDB" id="A0A2V2WGJ9"/>
<sequence length="379" mass="43578">MRGEGVERDEWLVGLQLFMDVRLRTVPFHVASRNRPGVSVPLPIPNTQYIMDGIMWSVRDYIAWAPNAWLTIQNHLQSCSQRYTQLAERLSESHAHNNFQDGAEVERERLYSSHAYVQDRYVAFCAVDAFLRHVAEASQSTAREAAEKELPRLVADHMPIWQLARSQYMHDAVEDYRLLFLDVLRSWTVTKLLRPDTHRRIEEYVRYKLKTLRDNSTTHEGDQNVGRRSSEAISAGLRVLLAGAGPSQSSTSSLSSSSPSAPATIDVVRRNMREFVVAIFPSHRSDSGRKRCAHCGAIFRTLAAKIAHYRYHFYNRSYLTGEKIVRLPYPTLEDYISHEVTSRVTGDFVRVTENLLDVLRVPEKRTVHVRKEKQEKKPS</sequence>
<protein>
    <recommendedName>
        <fullName evidence="1">C2H2-type domain-containing protein</fullName>
    </recommendedName>
</protein>
<reference evidence="2 3" key="1">
    <citation type="journal article" date="2018" name="Microb. Genom.">
        <title>Expanding an expanded genome: long-read sequencing of Trypanosoma cruzi.</title>
        <authorList>
            <person name="Berna L."/>
            <person name="Rodriguez M."/>
            <person name="Chiribao M.L."/>
            <person name="Parodi-Talice A."/>
            <person name="Pita S."/>
            <person name="Rijo G."/>
            <person name="Alvarez-Valin F."/>
            <person name="Robello C."/>
        </authorList>
    </citation>
    <scope>NUCLEOTIDE SEQUENCE [LARGE SCALE GENOMIC DNA]</scope>
    <source>
        <strain evidence="2 3">TCC</strain>
    </source>
</reference>
<name>A0A2V2WGJ9_TRYCR</name>
<evidence type="ECO:0000313" key="2">
    <source>
        <dbReference type="EMBL" id="PWV07720.1"/>
    </source>
</evidence>
<dbReference type="EMBL" id="PRFC01000098">
    <property type="protein sequence ID" value="PWV07720.1"/>
    <property type="molecule type" value="Genomic_DNA"/>
</dbReference>
<dbReference type="VEuPathDB" id="TriTrypDB:TcBrA4_0034300"/>
<dbReference type="InterPro" id="IPR013087">
    <property type="entry name" value="Znf_C2H2_type"/>
</dbReference>
<feature type="domain" description="C2H2-type" evidence="1">
    <location>
        <begin position="292"/>
        <end position="312"/>
    </location>
</feature>
<dbReference type="OrthoDB" id="278555at2759"/>
<dbReference type="VEuPathDB" id="TriTrypDB:TcCLB.508141.60"/>
<comment type="caution">
    <text evidence="2">The sequence shown here is derived from an EMBL/GenBank/DDBJ whole genome shotgun (WGS) entry which is preliminary data.</text>
</comment>
<evidence type="ECO:0000259" key="1">
    <source>
        <dbReference type="PROSITE" id="PS00028"/>
    </source>
</evidence>
<dbReference type="VEuPathDB" id="TriTrypDB:TcG_04351"/>
<proteinExistence type="predicted"/>
<dbReference type="VEuPathDB" id="TriTrypDB:C3747_98g149"/>
<organism evidence="2 3">
    <name type="scientific">Trypanosoma cruzi</name>
    <dbReference type="NCBI Taxonomy" id="5693"/>
    <lineage>
        <taxon>Eukaryota</taxon>
        <taxon>Discoba</taxon>
        <taxon>Euglenozoa</taxon>
        <taxon>Kinetoplastea</taxon>
        <taxon>Metakinetoplastina</taxon>
        <taxon>Trypanosomatida</taxon>
        <taxon>Trypanosomatidae</taxon>
        <taxon>Trypanosoma</taxon>
        <taxon>Schizotrypanum</taxon>
    </lineage>
</organism>
<dbReference type="VEuPathDB" id="TriTrypDB:TcCLB.505123.20"/>
<accession>A0A2V2WGJ9</accession>
<dbReference type="VEuPathDB" id="TriTrypDB:Tc_MARK_1740"/>
<dbReference type="VEuPathDB" id="TriTrypDB:TcYC6_0107510"/>
<dbReference type="VEuPathDB" id="TriTrypDB:BCY84_21586"/>
<dbReference type="Proteomes" id="UP000246078">
    <property type="component" value="Unassembled WGS sequence"/>
</dbReference>
<gene>
    <name evidence="2" type="ORF">C3747_98g149</name>
</gene>
<dbReference type="VEuPathDB" id="TriTrypDB:TCDM_05555"/>
<dbReference type="PROSITE" id="PS00028">
    <property type="entry name" value="ZINC_FINGER_C2H2_1"/>
    <property type="match status" value="1"/>
</dbReference>
<dbReference type="VEuPathDB" id="TriTrypDB:TCSYLVIO_003007"/>
<dbReference type="VEuPathDB" id="TriTrypDB:TcCL_NonESM05019"/>